<name>A0A8H7AEA6_9EURO</name>
<evidence type="ECO:0000313" key="8">
    <source>
        <dbReference type="Proteomes" id="UP000606974"/>
    </source>
</evidence>
<sequence length="248" mass="28420">MELSWNGLLQKHRPPVIEFWGTLLVQLVFFWLPSLFYLALDHVAPNLSQRHKLQPRTKQPTPAELKDCLKVVFRNQLLSALIHISLLSLGGLADGKPTYRFDASLPPLDQVILDVLACVFLREVLFYYAHRILHLPSVYPKIHKVHHRFTAPVALAAQYAHPIEHFFANSLPISIPPMILHCHVVSFWVFLAVELLETTTAHSGYDFLSVLAEKHDAHHEKFLINFGTIGLLDWIHGTDERTRQKRVA</sequence>
<keyword evidence="4 5" id="KW-0472">Membrane</keyword>
<dbReference type="GO" id="GO:0005506">
    <property type="term" value="F:iron ion binding"/>
    <property type="evidence" value="ECO:0007669"/>
    <property type="project" value="InterPro"/>
</dbReference>
<evidence type="ECO:0000256" key="3">
    <source>
        <dbReference type="ARBA" id="ARBA00022989"/>
    </source>
</evidence>
<dbReference type="InterPro" id="IPR006694">
    <property type="entry name" value="Fatty_acid_hydroxylase"/>
</dbReference>
<accession>A0A8H7AEA6</accession>
<feature type="domain" description="Fatty acid hydroxylase" evidence="6">
    <location>
        <begin position="115"/>
        <end position="238"/>
    </location>
</feature>
<keyword evidence="2 5" id="KW-0812">Transmembrane</keyword>
<keyword evidence="8" id="KW-1185">Reference proteome</keyword>
<proteinExistence type="predicted"/>
<keyword evidence="3 5" id="KW-1133">Transmembrane helix</keyword>
<feature type="transmembrane region" description="Helical" evidence="5">
    <location>
        <begin position="20"/>
        <end position="40"/>
    </location>
</feature>
<dbReference type="AlphaFoldDB" id="A0A8H7AEA6"/>
<comment type="caution">
    <text evidence="7">The sequence shown here is derived from an EMBL/GenBank/DDBJ whole genome shotgun (WGS) entry which is preliminary data.</text>
</comment>
<reference evidence="7" key="1">
    <citation type="submission" date="2020-02" db="EMBL/GenBank/DDBJ databases">
        <authorList>
            <person name="Palmer J.M."/>
        </authorList>
    </citation>
    <scope>NUCLEOTIDE SEQUENCE</scope>
    <source>
        <strain evidence="7">EPUS1.4</strain>
        <tissue evidence="7">Thallus</tissue>
    </source>
</reference>
<protein>
    <recommendedName>
        <fullName evidence="6">Fatty acid hydroxylase domain-containing protein</fullName>
    </recommendedName>
</protein>
<dbReference type="Pfam" id="PF04116">
    <property type="entry name" value="FA_hydroxylase"/>
    <property type="match status" value="1"/>
</dbReference>
<dbReference type="GO" id="GO:0016020">
    <property type="term" value="C:membrane"/>
    <property type="evidence" value="ECO:0007669"/>
    <property type="project" value="UniProtKB-SubCell"/>
</dbReference>
<dbReference type="Proteomes" id="UP000606974">
    <property type="component" value="Unassembled WGS sequence"/>
</dbReference>
<gene>
    <name evidence="7" type="ORF">GJ744_000698</name>
</gene>
<organism evidence="7 8">
    <name type="scientific">Endocarpon pusillum</name>
    <dbReference type="NCBI Taxonomy" id="364733"/>
    <lineage>
        <taxon>Eukaryota</taxon>
        <taxon>Fungi</taxon>
        <taxon>Dikarya</taxon>
        <taxon>Ascomycota</taxon>
        <taxon>Pezizomycotina</taxon>
        <taxon>Eurotiomycetes</taxon>
        <taxon>Chaetothyriomycetidae</taxon>
        <taxon>Verrucariales</taxon>
        <taxon>Verrucariaceae</taxon>
        <taxon>Endocarpon</taxon>
    </lineage>
</organism>
<evidence type="ECO:0000256" key="4">
    <source>
        <dbReference type="ARBA" id="ARBA00023136"/>
    </source>
</evidence>
<dbReference type="InterPro" id="IPR050307">
    <property type="entry name" value="Sterol_Desaturase_Related"/>
</dbReference>
<dbReference type="GO" id="GO:0008610">
    <property type="term" value="P:lipid biosynthetic process"/>
    <property type="evidence" value="ECO:0007669"/>
    <property type="project" value="InterPro"/>
</dbReference>
<comment type="subcellular location">
    <subcellularLocation>
        <location evidence="1">Membrane</location>
    </subcellularLocation>
</comment>
<dbReference type="GO" id="GO:0016491">
    <property type="term" value="F:oxidoreductase activity"/>
    <property type="evidence" value="ECO:0007669"/>
    <property type="project" value="InterPro"/>
</dbReference>
<evidence type="ECO:0000256" key="1">
    <source>
        <dbReference type="ARBA" id="ARBA00004370"/>
    </source>
</evidence>
<evidence type="ECO:0000259" key="6">
    <source>
        <dbReference type="Pfam" id="PF04116"/>
    </source>
</evidence>
<evidence type="ECO:0000313" key="7">
    <source>
        <dbReference type="EMBL" id="KAF7505536.1"/>
    </source>
</evidence>
<evidence type="ECO:0000256" key="2">
    <source>
        <dbReference type="ARBA" id="ARBA00022692"/>
    </source>
</evidence>
<evidence type="ECO:0000256" key="5">
    <source>
        <dbReference type="SAM" id="Phobius"/>
    </source>
</evidence>
<dbReference type="OrthoDB" id="408954at2759"/>
<dbReference type="EMBL" id="JAACFV010000107">
    <property type="protein sequence ID" value="KAF7505536.1"/>
    <property type="molecule type" value="Genomic_DNA"/>
</dbReference>
<dbReference type="PANTHER" id="PTHR11863">
    <property type="entry name" value="STEROL DESATURASE"/>
    <property type="match status" value="1"/>
</dbReference>